<dbReference type="SUPFAM" id="SSF55811">
    <property type="entry name" value="Nudix"/>
    <property type="match status" value="1"/>
</dbReference>
<organism evidence="2 3">
    <name type="scientific">Marasmius tenuissimus</name>
    <dbReference type="NCBI Taxonomy" id="585030"/>
    <lineage>
        <taxon>Eukaryota</taxon>
        <taxon>Fungi</taxon>
        <taxon>Dikarya</taxon>
        <taxon>Basidiomycota</taxon>
        <taxon>Agaricomycotina</taxon>
        <taxon>Agaricomycetes</taxon>
        <taxon>Agaricomycetidae</taxon>
        <taxon>Agaricales</taxon>
        <taxon>Marasmiineae</taxon>
        <taxon>Marasmiaceae</taxon>
        <taxon>Marasmius</taxon>
    </lineage>
</organism>
<name>A0ABR3A2R1_9AGAR</name>
<sequence>MSPIDLLTAHGFTSLTLTHPTVPNPKLAAVLILLYHSPNDPNHHLRAKPLSPAAEKTTQTPDLVSTALREANEEVGLPTDTNNIRVLCTLEPVLSLHKIIVTPVVAYLQDPRVLETLRPCEGEVARIFTFPFEAVLDPGVLVEVGEPLVGKGTEDWGYEEDLHHWEDNVVAQLNDTCYRYHRFRSSASPVTGLSADILIKAAQIAYHPRKPTYNPIAPDQITGYDFILLILSHKESDTVPLSGK</sequence>
<dbReference type="Proteomes" id="UP001437256">
    <property type="component" value="Unassembled WGS sequence"/>
</dbReference>
<gene>
    <name evidence="2" type="ORF">AAF712_004993</name>
</gene>
<dbReference type="EMBL" id="JBBXMP010000022">
    <property type="protein sequence ID" value="KAL0067825.1"/>
    <property type="molecule type" value="Genomic_DNA"/>
</dbReference>
<comment type="caution">
    <text evidence="2">The sequence shown here is derived from an EMBL/GenBank/DDBJ whole genome shotgun (WGS) entry which is preliminary data.</text>
</comment>
<dbReference type="InterPro" id="IPR015797">
    <property type="entry name" value="NUDIX_hydrolase-like_dom_sf"/>
</dbReference>
<evidence type="ECO:0000313" key="2">
    <source>
        <dbReference type="EMBL" id="KAL0067825.1"/>
    </source>
</evidence>
<reference evidence="2 3" key="1">
    <citation type="submission" date="2024-05" db="EMBL/GenBank/DDBJ databases">
        <title>A draft genome resource for the thread blight pathogen Marasmius tenuissimus strain MS-2.</title>
        <authorList>
            <person name="Yulfo-Soto G.E."/>
            <person name="Baruah I.K."/>
            <person name="Amoako-Attah I."/>
            <person name="Bukari Y."/>
            <person name="Meinhardt L.W."/>
            <person name="Bailey B.A."/>
            <person name="Cohen S.P."/>
        </authorList>
    </citation>
    <scope>NUCLEOTIDE SEQUENCE [LARGE SCALE GENOMIC DNA]</scope>
    <source>
        <strain evidence="2 3">MS-2</strain>
    </source>
</reference>
<proteinExistence type="predicted"/>
<dbReference type="PROSITE" id="PS51020">
    <property type="entry name" value="SPONDIN"/>
    <property type="match status" value="1"/>
</dbReference>
<evidence type="ECO:0000259" key="1">
    <source>
        <dbReference type="PROSITE" id="PS51020"/>
    </source>
</evidence>
<dbReference type="PANTHER" id="PTHR12992">
    <property type="entry name" value="NUDIX HYDROLASE"/>
    <property type="match status" value="1"/>
</dbReference>
<dbReference type="PANTHER" id="PTHR12992:SF45">
    <property type="entry name" value="NUDIX HYDROLASE DOMAIN-CONTAINING PROTEIN"/>
    <property type="match status" value="1"/>
</dbReference>
<dbReference type="InterPro" id="IPR045121">
    <property type="entry name" value="CoAse"/>
</dbReference>
<protein>
    <recommendedName>
        <fullName evidence="1">Spondin domain-containing protein</fullName>
    </recommendedName>
</protein>
<dbReference type="Gene3D" id="3.90.79.10">
    <property type="entry name" value="Nucleoside Triphosphate Pyrophosphohydrolase"/>
    <property type="match status" value="1"/>
</dbReference>
<feature type="domain" description="Spondin" evidence="1">
    <location>
        <begin position="1"/>
        <end position="41"/>
    </location>
</feature>
<evidence type="ECO:0000313" key="3">
    <source>
        <dbReference type="Proteomes" id="UP001437256"/>
    </source>
</evidence>
<dbReference type="InterPro" id="IPR009465">
    <property type="entry name" value="Spondin_N"/>
</dbReference>
<dbReference type="CDD" id="cd03426">
    <property type="entry name" value="NUDIX_CoAse_Nudt7"/>
    <property type="match status" value="1"/>
</dbReference>
<keyword evidence="3" id="KW-1185">Reference proteome</keyword>
<accession>A0ABR3A2R1</accession>